<keyword evidence="2" id="KW-0812">Transmembrane</keyword>
<proteinExistence type="predicted"/>
<feature type="compositionally biased region" description="Polar residues" evidence="1">
    <location>
        <begin position="1"/>
        <end position="12"/>
    </location>
</feature>
<name>A0AAW9KI18_CLOPF</name>
<keyword evidence="2" id="KW-0472">Membrane</keyword>
<keyword evidence="4" id="KW-0969">Cilium</keyword>
<organism evidence="4 5">
    <name type="scientific">Clostridium perfringens</name>
    <dbReference type="NCBI Taxonomy" id="1502"/>
    <lineage>
        <taxon>Bacteria</taxon>
        <taxon>Bacillati</taxon>
        <taxon>Bacillota</taxon>
        <taxon>Clostridia</taxon>
        <taxon>Eubacteriales</taxon>
        <taxon>Clostridiaceae</taxon>
        <taxon>Clostridium</taxon>
    </lineage>
</organism>
<protein>
    <submittedName>
        <fullName evidence="4">Flagellar basal body M-ring protein FliF</fullName>
    </submittedName>
</protein>
<comment type="caution">
    <text evidence="4">The sequence shown here is derived from an EMBL/GenBank/DDBJ whole genome shotgun (WGS) entry which is preliminary data.</text>
</comment>
<feature type="non-terminal residue" evidence="4">
    <location>
        <position position="1"/>
    </location>
</feature>
<dbReference type="InterPro" id="IPR013556">
    <property type="entry name" value="Flag_M-ring_C"/>
</dbReference>
<evidence type="ECO:0000259" key="3">
    <source>
        <dbReference type="Pfam" id="PF08345"/>
    </source>
</evidence>
<keyword evidence="4" id="KW-0966">Cell projection</keyword>
<dbReference type="PANTHER" id="PTHR30046">
    <property type="entry name" value="FLAGELLAR M-RING PROTEIN"/>
    <property type="match status" value="1"/>
</dbReference>
<evidence type="ECO:0000256" key="1">
    <source>
        <dbReference type="SAM" id="MobiDB-lite"/>
    </source>
</evidence>
<feature type="transmembrane region" description="Helical" evidence="2">
    <location>
        <begin position="121"/>
        <end position="142"/>
    </location>
</feature>
<evidence type="ECO:0000313" key="4">
    <source>
        <dbReference type="EMBL" id="MDZ7542987.1"/>
    </source>
</evidence>
<feature type="domain" description="Flagellar M-ring C-terminal" evidence="3">
    <location>
        <begin position="7"/>
        <end position="94"/>
    </location>
</feature>
<evidence type="ECO:0000256" key="2">
    <source>
        <dbReference type="SAM" id="Phobius"/>
    </source>
</evidence>
<dbReference type="EMBL" id="WNUR01000686">
    <property type="protein sequence ID" value="MDZ7542987.1"/>
    <property type="molecule type" value="Genomic_DNA"/>
</dbReference>
<dbReference type="PANTHER" id="PTHR30046:SF0">
    <property type="entry name" value="FLAGELLAR M-RING PROTEIN"/>
    <property type="match status" value="1"/>
</dbReference>
<keyword evidence="4" id="KW-0282">Flagellum</keyword>
<gene>
    <name evidence="4" type="ORF">GNF83_17735</name>
</gene>
<dbReference type="InterPro" id="IPR043427">
    <property type="entry name" value="YscJ/FliF"/>
</dbReference>
<sequence>NSQGPVDNNMGNTIEEKNTNNNSSREEVSTNYESGKTEVKTISAPGEVKRLTASVFIDGNIDGNVQAAIEKSVANAVGLNTERGDSVSVVGMTFDPLTKEEAQKEFESINELLAKEKRNKIILYAVLGILALIGVIVTLILIRKKSKKKEAAKENLLDVIIDDRLSGEDTVAMPSIN</sequence>
<dbReference type="AlphaFoldDB" id="A0AAW9KI18"/>
<dbReference type="Proteomes" id="UP001288944">
    <property type="component" value="Unassembled WGS sequence"/>
</dbReference>
<accession>A0AAW9KI18</accession>
<feature type="compositionally biased region" description="Basic and acidic residues" evidence="1">
    <location>
        <begin position="14"/>
        <end position="28"/>
    </location>
</feature>
<feature type="region of interest" description="Disordered" evidence="1">
    <location>
        <begin position="1"/>
        <end position="35"/>
    </location>
</feature>
<evidence type="ECO:0000313" key="5">
    <source>
        <dbReference type="Proteomes" id="UP001288944"/>
    </source>
</evidence>
<keyword evidence="2" id="KW-1133">Transmembrane helix</keyword>
<reference evidence="4" key="1">
    <citation type="submission" date="2019-11" db="EMBL/GenBank/DDBJ databases">
        <title>Characterization of Clostridium perfringens isolates from swine manure treated agricultural soils.</title>
        <authorList>
            <person name="Wushke S.T."/>
        </authorList>
    </citation>
    <scope>NUCLEOTIDE SEQUENCE</scope>
    <source>
        <strain evidence="4">X62</strain>
    </source>
</reference>
<feature type="non-terminal residue" evidence="4">
    <location>
        <position position="177"/>
    </location>
</feature>
<dbReference type="Pfam" id="PF08345">
    <property type="entry name" value="YscJ_FliF_C"/>
    <property type="match status" value="1"/>
</dbReference>